<accession>A0A1U9Z9N8</accession>
<gene>
    <name evidence="2" type="primary">algE7</name>
    <name evidence="2" type="ORF">Mame_05137</name>
</gene>
<dbReference type="Gene3D" id="2.40.128.340">
    <property type="match status" value="1"/>
</dbReference>
<protein>
    <submittedName>
        <fullName evidence="2">Poly(Beta-D-mannuronate) C5 epimerase 7</fullName>
        <ecNumber evidence="2">5.1.3.-</ecNumber>
    </submittedName>
</protein>
<dbReference type="InterPro" id="IPR001343">
    <property type="entry name" value="Hemolysn_Ca-bd"/>
</dbReference>
<dbReference type="Gene3D" id="2.150.10.10">
    <property type="entry name" value="Serralysin-like metalloprotease, C-terminal"/>
    <property type="match status" value="1"/>
</dbReference>
<organism evidence="2 3">
    <name type="scientific">Martelella mediterranea DSM 17316</name>
    <dbReference type="NCBI Taxonomy" id="1122214"/>
    <lineage>
        <taxon>Bacteria</taxon>
        <taxon>Pseudomonadati</taxon>
        <taxon>Pseudomonadota</taxon>
        <taxon>Alphaproteobacteria</taxon>
        <taxon>Hyphomicrobiales</taxon>
        <taxon>Aurantimonadaceae</taxon>
        <taxon>Martelella</taxon>
    </lineage>
</organism>
<keyword evidence="2" id="KW-0614">Plasmid</keyword>
<evidence type="ECO:0000313" key="3">
    <source>
        <dbReference type="Proteomes" id="UP000191135"/>
    </source>
</evidence>
<dbReference type="KEGG" id="mmed:Mame_05137"/>
<dbReference type="InterPro" id="IPR018511">
    <property type="entry name" value="Hemolysin-typ_Ca-bd_CS"/>
</dbReference>
<keyword evidence="2" id="KW-0413">Isomerase</keyword>
<name>A0A1U9Z9N8_9HYPH</name>
<dbReference type="Proteomes" id="UP000191135">
    <property type="component" value="Plasmid pMM170"/>
</dbReference>
<dbReference type="AlphaFoldDB" id="A0A1U9Z9N8"/>
<dbReference type="Pfam" id="PF13517">
    <property type="entry name" value="FG-GAP_3"/>
    <property type="match status" value="2"/>
</dbReference>
<dbReference type="InterPro" id="IPR028994">
    <property type="entry name" value="Integrin_alpha_N"/>
</dbReference>
<evidence type="ECO:0000256" key="1">
    <source>
        <dbReference type="ARBA" id="ARBA00022729"/>
    </source>
</evidence>
<keyword evidence="1" id="KW-0732">Signal</keyword>
<dbReference type="Gene3D" id="2.130.10.130">
    <property type="entry name" value="Integrin alpha, N-terminal"/>
    <property type="match status" value="1"/>
</dbReference>
<dbReference type="PROSITE" id="PS00330">
    <property type="entry name" value="HEMOLYSIN_CALCIUM"/>
    <property type="match status" value="2"/>
</dbReference>
<geneLocation type="plasmid" evidence="3">
    <name>pmm170</name>
</geneLocation>
<dbReference type="InterPro" id="IPR011049">
    <property type="entry name" value="Serralysin-like_metalloprot_C"/>
</dbReference>
<dbReference type="GO" id="GO:0005509">
    <property type="term" value="F:calcium ion binding"/>
    <property type="evidence" value="ECO:0007669"/>
    <property type="project" value="InterPro"/>
</dbReference>
<dbReference type="Pfam" id="PF00353">
    <property type="entry name" value="HemolysinCabind"/>
    <property type="match status" value="1"/>
</dbReference>
<dbReference type="SUPFAM" id="SSF69318">
    <property type="entry name" value="Integrin alpha N-terminal domain"/>
    <property type="match status" value="2"/>
</dbReference>
<dbReference type="SUPFAM" id="SSF51120">
    <property type="entry name" value="beta-Roll"/>
    <property type="match status" value="1"/>
</dbReference>
<dbReference type="EC" id="5.1.3.-" evidence="2"/>
<dbReference type="InterPro" id="IPR013517">
    <property type="entry name" value="FG-GAP"/>
</dbReference>
<dbReference type="RefSeq" id="WP_079921069.1">
    <property type="nucleotide sequence ID" value="NZ_CP020333.1"/>
</dbReference>
<dbReference type="GO" id="GO:0016853">
    <property type="term" value="F:isomerase activity"/>
    <property type="evidence" value="ECO:0007669"/>
    <property type="project" value="UniProtKB-KW"/>
</dbReference>
<proteinExistence type="predicted"/>
<keyword evidence="3" id="KW-1185">Reference proteome</keyword>
<reference evidence="2 3" key="1">
    <citation type="submission" date="2017-03" db="EMBL/GenBank/DDBJ databases">
        <title>Foreign affairs: Plasmid Transfer between Roseobacters and Rhizobia.</title>
        <authorList>
            <person name="Bartling P."/>
            <person name="Bunk B."/>
            <person name="Overmann J."/>
            <person name="Brinkmann H."/>
            <person name="Petersen J."/>
        </authorList>
    </citation>
    <scope>NUCLEOTIDE SEQUENCE [LARGE SCALE GENOMIC DNA]</scope>
    <source>
        <strain evidence="2 3">MACL11</strain>
        <plasmid evidence="3">Plasmid pmm170</plasmid>
    </source>
</reference>
<dbReference type="EMBL" id="CP020333">
    <property type="protein sequence ID" value="AQZ54429.1"/>
    <property type="molecule type" value="Genomic_DNA"/>
</dbReference>
<dbReference type="PRINTS" id="PR00313">
    <property type="entry name" value="CABNDNGRPT"/>
</dbReference>
<sequence>MLRGGGDHVFHDVTTSTTIASEWWSHHFRSVGDVNGDGRDDVIALSGNDGYRVLRSSFGNGNGTFSDAGWTDQGPIGGWWAGRQRFVGDVNGDGKDDLVAITADGAQRVEVWYGNSGGTFSSPTVSYNELANQWWSAKEKFLGDVDGDGHADIVALSGDQYGNQYTNVWKGRADGSFGANVQTRVVALTPYHSRQFLDDVNGDGRADLIGFSQDGAANIHVLLGQANGTFSNAIYTHDELASGSLSSVEKYVGDVNGDGRADIVALGTGNQTAVIYAGTADGHFTYSHSISTQLASSSWYGKFKELADVDGDGKDDLIGFSELDNDHAHILATSLGGGSRDILLGGNGNDRLEGGMGDDWLEGGSGADVFVFENMFGHDEIKDFQHAVDRIDLSTVGAITDWWDLSQNHLVESNGQAFITDDMGNWIVLEGVSKASLSEGDFIF</sequence>
<dbReference type="PANTHER" id="PTHR46580">
    <property type="entry name" value="SENSOR KINASE-RELATED"/>
    <property type="match status" value="1"/>
</dbReference>
<evidence type="ECO:0000313" key="2">
    <source>
        <dbReference type="EMBL" id="AQZ54429.1"/>
    </source>
</evidence>